<keyword evidence="3" id="KW-1003">Cell membrane</keyword>
<proteinExistence type="inferred from homology"/>
<feature type="transmembrane region" description="Helical" evidence="7">
    <location>
        <begin position="162"/>
        <end position="183"/>
    </location>
</feature>
<dbReference type="PANTHER" id="PTHR30106">
    <property type="entry name" value="INNER MEMBRANE PROTEIN YEIH-RELATED"/>
    <property type="match status" value="1"/>
</dbReference>
<reference evidence="8 10" key="1">
    <citation type="journal article" date="2015" name="Genome Announc.">
        <title>Draft Genome of the Euendolithic (true boring) Cyanobacterium Mastigocoleus testarum strain BC008.</title>
        <authorList>
            <person name="Guida B.S."/>
            <person name="Garcia-Pichel F."/>
        </authorList>
    </citation>
    <scope>NUCLEOTIDE SEQUENCE [LARGE SCALE GENOMIC DNA]</scope>
    <source>
        <strain evidence="8 10">BC008</strain>
    </source>
</reference>
<dbReference type="AlphaFoldDB" id="A0A0V7ZL42"/>
<evidence type="ECO:0000256" key="3">
    <source>
        <dbReference type="ARBA" id="ARBA00022475"/>
    </source>
</evidence>
<dbReference type="RefSeq" id="WP_027845817.1">
    <property type="nucleotide sequence ID" value="NZ_LMTZ01000001.1"/>
</dbReference>
<evidence type="ECO:0000313" key="8">
    <source>
        <dbReference type="EMBL" id="KST65360.1"/>
    </source>
</evidence>
<keyword evidence="6 7" id="KW-0472">Membrane</keyword>
<protein>
    <submittedName>
        <fullName evidence="8">Uncharacterized protein</fullName>
    </submittedName>
</protein>
<evidence type="ECO:0000256" key="7">
    <source>
        <dbReference type="SAM" id="Phobius"/>
    </source>
</evidence>
<keyword evidence="5 7" id="KW-1133">Transmembrane helix</keyword>
<evidence type="ECO:0000256" key="6">
    <source>
        <dbReference type="ARBA" id="ARBA00023136"/>
    </source>
</evidence>
<dbReference type="EMBL" id="LMTZ01000108">
    <property type="protein sequence ID" value="KST65360.1"/>
    <property type="molecule type" value="Genomic_DNA"/>
</dbReference>
<keyword evidence="10" id="KW-1185">Reference proteome</keyword>
<comment type="similarity">
    <text evidence="2">Belongs to the UPF0324 family.</text>
</comment>
<feature type="transmembrane region" description="Helical" evidence="7">
    <location>
        <begin position="261"/>
        <end position="281"/>
    </location>
</feature>
<dbReference type="OrthoDB" id="9811391at2"/>
<dbReference type="PANTHER" id="PTHR30106:SF2">
    <property type="entry name" value="UPF0324 INNER MEMBRANE PROTEIN YEIH"/>
    <property type="match status" value="1"/>
</dbReference>
<feature type="transmembrane region" description="Helical" evidence="7">
    <location>
        <begin position="41"/>
        <end position="60"/>
    </location>
</feature>
<dbReference type="Pfam" id="PF03601">
    <property type="entry name" value="Cons_hypoth698"/>
    <property type="match status" value="1"/>
</dbReference>
<organism evidence="8 10">
    <name type="scientific">Mastigocoleus testarum BC008</name>
    <dbReference type="NCBI Taxonomy" id="371196"/>
    <lineage>
        <taxon>Bacteria</taxon>
        <taxon>Bacillati</taxon>
        <taxon>Cyanobacteriota</taxon>
        <taxon>Cyanophyceae</taxon>
        <taxon>Nostocales</taxon>
        <taxon>Hapalosiphonaceae</taxon>
        <taxon>Mastigocoleus</taxon>
    </lineage>
</organism>
<feature type="transmembrane region" description="Helical" evidence="7">
    <location>
        <begin position="104"/>
        <end position="124"/>
    </location>
</feature>
<sequence>MDNPPQKFQVKLTKIFPISSIIPGLLLTGGIAILAESLKKLPSLSLFSSLIVAILLGIIVKNTIGVPQIFRPGITFSLKRILRLAIILLGLRLSLPQILAVGPIGLVIVVATLVSTFVFTCWFGRQIGVNPKLTKLIAAGTSICGASAIVATNGVVESKDKDAAYAVAIVTIFGTISMLVYPLLSGLLQVTPEQFGIWCGVSIHETAQVIAAAFQGGQTSGELATVAKLSRVIFLAPVVLTLGILSPPANNSSKEGKSRKLPIPWFVFGFIALMLLNSANIFPDSFKKSVTEFNHLLLTISMAGMGLKTSIIDIKQSGLKPLYLGAISWLFISILSFGMIEAFY</sequence>
<feature type="transmembrane region" description="Helical" evidence="7">
    <location>
        <begin position="195"/>
        <end position="217"/>
    </location>
</feature>
<feature type="transmembrane region" description="Helical" evidence="7">
    <location>
        <begin position="322"/>
        <end position="340"/>
    </location>
</feature>
<dbReference type="GO" id="GO:0005886">
    <property type="term" value="C:plasma membrane"/>
    <property type="evidence" value="ECO:0007669"/>
    <property type="project" value="UniProtKB-SubCell"/>
</dbReference>
<evidence type="ECO:0000256" key="2">
    <source>
        <dbReference type="ARBA" id="ARBA00007977"/>
    </source>
</evidence>
<name>A0A0V7ZL42_9CYAN</name>
<evidence type="ECO:0000256" key="1">
    <source>
        <dbReference type="ARBA" id="ARBA00004651"/>
    </source>
</evidence>
<dbReference type="EMBL" id="LMTZ01000001">
    <property type="protein sequence ID" value="KST70424.1"/>
    <property type="molecule type" value="Genomic_DNA"/>
</dbReference>
<feature type="transmembrane region" description="Helical" evidence="7">
    <location>
        <begin position="12"/>
        <end position="35"/>
    </location>
</feature>
<dbReference type="Proteomes" id="UP000053372">
    <property type="component" value="Unassembled WGS sequence"/>
</dbReference>
<evidence type="ECO:0000313" key="10">
    <source>
        <dbReference type="Proteomes" id="UP000053372"/>
    </source>
</evidence>
<evidence type="ECO:0000256" key="5">
    <source>
        <dbReference type="ARBA" id="ARBA00022989"/>
    </source>
</evidence>
<evidence type="ECO:0000313" key="9">
    <source>
        <dbReference type="EMBL" id="KST70424.1"/>
    </source>
</evidence>
<comment type="subcellular location">
    <subcellularLocation>
        <location evidence="1">Cell membrane</location>
        <topology evidence="1">Multi-pass membrane protein</topology>
    </subcellularLocation>
</comment>
<accession>A0A0V7ZL42</accession>
<feature type="transmembrane region" description="Helical" evidence="7">
    <location>
        <begin position="293"/>
        <end position="310"/>
    </location>
</feature>
<dbReference type="InterPro" id="IPR018383">
    <property type="entry name" value="UPF0324_pro"/>
</dbReference>
<feature type="transmembrane region" description="Helical" evidence="7">
    <location>
        <begin position="136"/>
        <end position="156"/>
    </location>
</feature>
<keyword evidence="4 7" id="KW-0812">Transmembrane</keyword>
<comment type="caution">
    <text evidence="8">The sequence shown here is derived from an EMBL/GenBank/DDBJ whole genome shotgun (WGS) entry which is preliminary data.</text>
</comment>
<gene>
    <name evidence="8" type="ORF">BC008_21415</name>
    <name evidence="9" type="ORF">BC008_45370</name>
</gene>
<evidence type="ECO:0000256" key="4">
    <source>
        <dbReference type="ARBA" id="ARBA00022692"/>
    </source>
</evidence>
<feature type="transmembrane region" description="Helical" evidence="7">
    <location>
        <begin position="229"/>
        <end position="249"/>
    </location>
</feature>